<dbReference type="CDD" id="cd23703">
    <property type="entry name" value="mS26_PET12"/>
    <property type="match status" value="1"/>
</dbReference>
<accession>A0A8H6C070</accession>
<reference evidence="2 3" key="1">
    <citation type="submission" date="2020-03" db="EMBL/GenBank/DDBJ databases">
        <title>FDA dAtabase for Regulatory Grade micrObial Sequences (FDA-ARGOS): Supporting development and validation of Infectious Disease Dx tests.</title>
        <authorList>
            <person name="Campos J."/>
            <person name="Goldberg B."/>
            <person name="Tallon L."/>
            <person name="Sadzewicz L."/>
            <person name="Vavikolanu K."/>
            <person name="Mehta A."/>
            <person name="Aluvathingal J."/>
            <person name="Nadendla S."/>
            <person name="Nandy P."/>
            <person name="Geyer C."/>
            <person name="Yan Y."/>
            <person name="Sichtig H."/>
        </authorList>
    </citation>
    <scope>NUCLEOTIDE SEQUENCE [LARGE SCALE GENOMIC DNA]</scope>
    <source>
        <strain evidence="2 3">FDAARGOS_656</strain>
    </source>
</reference>
<comment type="caution">
    <text evidence="2">The sequence shown here is derived from an EMBL/GenBank/DDBJ whole genome shotgun (WGS) entry which is preliminary data.</text>
</comment>
<sequence length="301" mass="35257">MGRNVLKYGGKSGILPKVRPIFRKPIRPPTEYEQAKEHSIETGYAEGIPLPKINGKEVSRKQPPKKYVTVEQRINQIKFPELTLKQMNELPEEERDAYKRQYYRAQFLKDAYLQEEKRLNRIDELKEKVHQQNLERQARLQQEEKLEHQNKNIEGLPTMQALLDKGMMRRRTKEEIELLKEQRNLNRKLKELQDKENQAQKVLELYHAAANFITTEEQLEEAIHRAFEVDVGVFEGKHTTIEAKLENRSLGYLTAEANEQKITDVVLGEIDGKPGLQQVKELLSGEREKVKRQAQLNLKNN</sequence>
<keyword evidence="1" id="KW-0175">Coiled coil</keyword>
<dbReference type="Pfam" id="PF26163">
    <property type="entry name" value="mS26"/>
    <property type="match status" value="1"/>
</dbReference>
<dbReference type="SMR" id="A0A8H6C070"/>
<protein>
    <submittedName>
        <fullName evidence="2">Uncharacterized protein</fullName>
    </submittedName>
</protein>
<feature type="coiled-coil region" evidence="1">
    <location>
        <begin position="122"/>
        <end position="151"/>
    </location>
</feature>
<evidence type="ECO:0000313" key="3">
    <source>
        <dbReference type="Proteomes" id="UP000536275"/>
    </source>
</evidence>
<dbReference type="EMBL" id="JABWAD010000022">
    <property type="protein sequence ID" value="KAF6071048.1"/>
    <property type="molecule type" value="Genomic_DNA"/>
</dbReference>
<evidence type="ECO:0000256" key="1">
    <source>
        <dbReference type="SAM" id="Coils"/>
    </source>
</evidence>
<feature type="coiled-coil region" evidence="1">
    <location>
        <begin position="175"/>
        <end position="209"/>
    </location>
</feature>
<name>A0A8H6C070_CANAX</name>
<dbReference type="Proteomes" id="UP000536275">
    <property type="component" value="Unassembled WGS sequence"/>
</dbReference>
<gene>
    <name evidence="2" type="ORF">FOB64_002101</name>
</gene>
<dbReference type="AlphaFoldDB" id="A0A8H6C070"/>
<evidence type="ECO:0000313" key="2">
    <source>
        <dbReference type="EMBL" id="KAF6071048.1"/>
    </source>
</evidence>
<organism evidence="2 3">
    <name type="scientific">Candida albicans</name>
    <name type="common">Yeast</name>
    <dbReference type="NCBI Taxonomy" id="5476"/>
    <lineage>
        <taxon>Eukaryota</taxon>
        <taxon>Fungi</taxon>
        <taxon>Dikarya</taxon>
        <taxon>Ascomycota</taxon>
        <taxon>Saccharomycotina</taxon>
        <taxon>Pichiomycetes</taxon>
        <taxon>Debaryomycetaceae</taxon>
        <taxon>Candida/Lodderomyces clade</taxon>
        <taxon>Candida</taxon>
    </lineage>
</organism>
<dbReference type="InterPro" id="IPR058940">
    <property type="entry name" value="mS26_fungi"/>
</dbReference>
<proteinExistence type="predicted"/>